<evidence type="ECO:0000256" key="3">
    <source>
        <dbReference type="ARBA" id="ARBA00012552"/>
    </source>
</evidence>
<protein>
    <recommendedName>
        <fullName evidence="4">Probable ATP-dependent RNA helicase spindle-E</fullName>
        <ecNumber evidence="3">3.6.4.13</ecNumber>
    </recommendedName>
</protein>
<evidence type="ECO:0000313" key="19">
    <source>
        <dbReference type="Proteomes" id="UP000695000"/>
    </source>
</evidence>
<evidence type="ECO:0000256" key="9">
    <source>
        <dbReference type="ARBA" id="ARBA00022801"/>
    </source>
</evidence>
<dbReference type="InterPro" id="IPR001650">
    <property type="entry name" value="Helicase_C-like"/>
</dbReference>
<keyword evidence="12" id="KW-0744">Spermatogenesis</keyword>
<dbReference type="PROSITE" id="PS00028">
    <property type="entry name" value="ZINC_FINGER_C2H2_1"/>
    <property type="match status" value="1"/>
</dbReference>
<dbReference type="GO" id="GO:0004386">
    <property type="term" value="F:helicase activity"/>
    <property type="evidence" value="ECO:0007669"/>
    <property type="project" value="UniProtKB-KW"/>
</dbReference>
<dbReference type="Pfam" id="PF00271">
    <property type="entry name" value="Helicase_C"/>
    <property type="match status" value="1"/>
</dbReference>
<dbReference type="PANTHER" id="PTHR18934">
    <property type="entry name" value="ATP-DEPENDENT RNA HELICASE"/>
    <property type="match status" value="1"/>
</dbReference>
<dbReference type="PANTHER" id="PTHR18934:SF113">
    <property type="entry name" value="ATP-DEPENDENT RNA HELICASE TDRD9"/>
    <property type="match status" value="1"/>
</dbReference>
<evidence type="ECO:0000259" key="17">
    <source>
        <dbReference type="PROSITE" id="PS51192"/>
    </source>
</evidence>
<keyword evidence="7" id="KW-0547">Nucleotide-binding</keyword>
<gene>
    <name evidence="20" type="primary">LOC108559649</name>
</gene>
<dbReference type="SMART" id="SM00333">
    <property type="entry name" value="TUDOR"/>
    <property type="match status" value="1"/>
</dbReference>
<keyword evidence="14" id="KW-0469">Meiosis</keyword>
<organism evidence="19 20">
    <name type="scientific">Nicrophorus vespilloides</name>
    <name type="common">Boreal carrion beetle</name>
    <dbReference type="NCBI Taxonomy" id="110193"/>
    <lineage>
        <taxon>Eukaryota</taxon>
        <taxon>Metazoa</taxon>
        <taxon>Ecdysozoa</taxon>
        <taxon>Arthropoda</taxon>
        <taxon>Hexapoda</taxon>
        <taxon>Insecta</taxon>
        <taxon>Pterygota</taxon>
        <taxon>Neoptera</taxon>
        <taxon>Endopterygota</taxon>
        <taxon>Coleoptera</taxon>
        <taxon>Polyphaga</taxon>
        <taxon>Staphyliniformia</taxon>
        <taxon>Silphidae</taxon>
        <taxon>Nicrophorinae</taxon>
        <taxon>Nicrophorus</taxon>
    </lineage>
</organism>
<keyword evidence="5" id="KW-0217">Developmental protein</keyword>
<evidence type="ECO:0000256" key="12">
    <source>
        <dbReference type="ARBA" id="ARBA00022871"/>
    </source>
</evidence>
<dbReference type="SUPFAM" id="SSF63748">
    <property type="entry name" value="Tudor/PWWP/MBT"/>
    <property type="match status" value="1"/>
</dbReference>
<comment type="similarity">
    <text evidence="2">Belongs to the DEAD box helicase family. DEAH subfamily.</text>
</comment>
<dbReference type="Pfam" id="PF00270">
    <property type="entry name" value="DEAD"/>
    <property type="match status" value="1"/>
</dbReference>
<dbReference type="SUPFAM" id="SSF52540">
    <property type="entry name" value="P-loop containing nucleoside triphosphate hydrolases"/>
    <property type="match status" value="1"/>
</dbReference>
<dbReference type="PROSITE" id="PS50304">
    <property type="entry name" value="TUDOR"/>
    <property type="match status" value="1"/>
</dbReference>
<dbReference type="Gene3D" id="2.30.30.140">
    <property type="match status" value="1"/>
</dbReference>
<dbReference type="Gene3D" id="2.40.50.90">
    <property type="match status" value="1"/>
</dbReference>
<evidence type="ECO:0000313" key="20">
    <source>
        <dbReference type="RefSeq" id="XP_017772489.1"/>
    </source>
</evidence>
<dbReference type="Gene3D" id="3.40.50.300">
    <property type="entry name" value="P-loop containing nucleotide triphosphate hydrolases"/>
    <property type="match status" value="2"/>
</dbReference>
<keyword evidence="9" id="KW-0378">Hydrolase</keyword>
<dbReference type="Pfam" id="PF00567">
    <property type="entry name" value="TUDOR"/>
    <property type="match status" value="1"/>
</dbReference>
<dbReference type="InterPro" id="IPR035437">
    <property type="entry name" value="SNase_OB-fold_sf"/>
</dbReference>
<keyword evidence="19" id="KW-1185">Reference proteome</keyword>
<evidence type="ECO:0000256" key="14">
    <source>
        <dbReference type="ARBA" id="ARBA00023254"/>
    </source>
</evidence>
<dbReference type="SMART" id="SM00847">
    <property type="entry name" value="HA2"/>
    <property type="match status" value="1"/>
</dbReference>
<evidence type="ECO:0000256" key="11">
    <source>
        <dbReference type="ARBA" id="ARBA00022840"/>
    </source>
</evidence>
<dbReference type="PROSITE" id="PS51194">
    <property type="entry name" value="HELICASE_CTER"/>
    <property type="match status" value="1"/>
</dbReference>
<keyword evidence="10 20" id="KW-0347">Helicase</keyword>
<evidence type="ECO:0000256" key="1">
    <source>
        <dbReference type="ARBA" id="ARBA00004496"/>
    </source>
</evidence>
<dbReference type="Proteomes" id="UP000695000">
    <property type="component" value="Unplaced"/>
</dbReference>
<dbReference type="SMART" id="SM00487">
    <property type="entry name" value="DEXDc"/>
    <property type="match status" value="1"/>
</dbReference>
<evidence type="ECO:0000256" key="10">
    <source>
        <dbReference type="ARBA" id="ARBA00022806"/>
    </source>
</evidence>
<dbReference type="InterPro" id="IPR007502">
    <property type="entry name" value="Helicase-assoc_dom"/>
</dbReference>
<evidence type="ECO:0000256" key="8">
    <source>
        <dbReference type="ARBA" id="ARBA00022782"/>
    </source>
</evidence>
<dbReference type="InterPro" id="IPR011545">
    <property type="entry name" value="DEAD/DEAH_box_helicase_dom"/>
</dbReference>
<dbReference type="InterPro" id="IPR002999">
    <property type="entry name" value="Tudor"/>
</dbReference>
<evidence type="ECO:0000256" key="7">
    <source>
        <dbReference type="ARBA" id="ARBA00022741"/>
    </source>
</evidence>
<comment type="subcellular location">
    <subcellularLocation>
        <location evidence="1">Cytoplasm</location>
    </subcellularLocation>
</comment>
<reference evidence="20" key="1">
    <citation type="submission" date="2025-08" db="UniProtKB">
        <authorList>
            <consortium name="RefSeq"/>
        </authorList>
    </citation>
    <scope>IDENTIFICATION</scope>
    <source>
        <tissue evidence="20">Whole Larva</tissue>
    </source>
</reference>
<evidence type="ECO:0000256" key="2">
    <source>
        <dbReference type="ARBA" id="ARBA00008792"/>
    </source>
</evidence>
<evidence type="ECO:0000259" key="16">
    <source>
        <dbReference type="PROSITE" id="PS50304"/>
    </source>
</evidence>
<dbReference type="CDD" id="cd18791">
    <property type="entry name" value="SF2_C_RHA"/>
    <property type="match status" value="1"/>
</dbReference>
<comment type="catalytic activity">
    <reaction evidence="15">
        <text>ATP + H2O = ADP + phosphate + H(+)</text>
        <dbReference type="Rhea" id="RHEA:13065"/>
        <dbReference type="ChEBI" id="CHEBI:15377"/>
        <dbReference type="ChEBI" id="CHEBI:15378"/>
        <dbReference type="ChEBI" id="CHEBI:30616"/>
        <dbReference type="ChEBI" id="CHEBI:43474"/>
        <dbReference type="ChEBI" id="CHEBI:456216"/>
        <dbReference type="EC" id="3.6.4.13"/>
    </reaction>
</comment>
<sequence length="1439" mass="163946">MAVPKMDYKKLFERMKKPIRVPTGVVRGRVQLVESSSDDDGDEEVEEPKLGTSYAKAYQQNEALMYANSASRVKTESLSCIDSMLDLIPEQDLEELQMLKDNIVNKVYKDYCFSINVRREKMAIEQYKTDILNMLTATPVMIIHGPTGCGKTTQVPQMILDNCRENNTHCNIVVTQPRRIAAVSVAARVCHERGWKLGTVCGYQIGLEKETNADTILTYVTTGVLLNKISCKQNLIDYTHIIIDEVHERTQDMDFLLLVIRRFMYLNSPNVKIILMSATFDTSKFAQYFQTHTLDAVLPAPTLFITKSNVHQTSMFYADQLSQLKPLAEYTFDEPCVKPILYELLVELVVIFDKLDKKNADTGNIDIGHVLVFLPGIIEIEEAYMHLRRAEQNAENKPKTEWLILPLHSSITNCEQSRVFTQTNNNTRKIILTTNIAESSITVPDVVYVIDFCLTKSMVVDPRTHYQSLKLEWASHVNCIQRSGRVGRVRDGRVYRLVPRKFFEQYMSTDIYPEMLRAPLDKVVLCAKTLNINETPKSILGLAIDPPDLQNIQCTVLNLKETGALLMKCRGEFVKDDGDLTFLGTIMRNLPIDIKLSKMICLGLIYCCYEDCIIIAAGCTVPTIFATPFQERLKSYSNHLLWADGSCSDLIALLNLYKVWKRKRRMGAFLHKSSEVQWCRQHFVSLKALREWKLMIDEITKRLDNMGLRPPAGPTAVIHSQVDLMLMLKLVISGAFYPNYFTRSSEMGQIDEREAVKSLDGLNPMNTVYFNNMEADQPGPLYTERIRELLKDCSRNIKIIFTASSKIFVSFLNQQYPRSVTVDGQQFFITMPGFISVDVYKAVRLRQLKLMHSIQVMNTTEAWLKAKELGIADTTDYGINYIKNFEKKTTSILPNLYTTSMDIKVIYVIDAAHFYAHPASSEIDENISKLDDLLNSQNLSELSNNAIVGGIYAAVFEEDKRYYRCKILDIKPYQKNDYFAKILFIDFGNTSNINIKELRQLPDKYTNDLPAQALECVLSEIQPSLVLCPRGLWSSLALNTFKEMIADDILQAKIYSVVDEVVSVKLYKDGQCINDLLIQKGYGLHAEESFLSRLNKEDRAYAQLQGNRIRFEESTTNDLNEHRFFSVPFKVEPPTASQCSRTIHLKGPYSPLEMKIHCVADEVKTVNVDGQSVNAVLLDSSPQDPKERLLVAGCVSQNSSNSNLTLRHTTLMPNIPGLPAILALLFCPRMVMKPTKDGTSFASILCGLGESEGKSLFATHDLSITLDTVIDEFDLTLINELRFWMNTSMKAMESIFHKNPVDILLEDCQREVKERINLLLGRVRKGQERKYIKHTKSWTKFLFKGDLLSPGNVLMKNDIWQLHTIMTLITSKQDLSKMRRHVEDLRYAAQNDQPVSEITCDICKVTVYSKPELILHLVDDLHRNKETAIFKEVALECKP</sequence>
<evidence type="ECO:0000256" key="13">
    <source>
        <dbReference type="ARBA" id="ARBA00023158"/>
    </source>
</evidence>
<dbReference type="EC" id="3.6.4.13" evidence="3"/>
<feature type="domain" description="Helicase C-terminal" evidence="18">
    <location>
        <begin position="347"/>
        <end position="531"/>
    </location>
</feature>
<dbReference type="PROSITE" id="PS51192">
    <property type="entry name" value="HELICASE_ATP_BIND_1"/>
    <property type="match status" value="1"/>
</dbReference>
<feature type="domain" description="Tudor" evidence="16">
    <location>
        <begin position="945"/>
        <end position="1008"/>
    </location>
</feature>
<name>A0ABM1MD39_NICVS</name>
<dbReference type="GeneID" id="108559649"/>
<dbReference type="InterPro" id="IPR027417">
    <property type="entry name" value="P-loop_NTPase"/>
</dbReference>
<dbReference type="InterPro" id="IPR014001">
    <property type="entry name" value="Helicase_ATP-bd"/>
</dbReference>
<keyword evidence="8" id="KW-0221">Differentiation</keyword>
<dbReference type="InterPro" id="IPR013087">
    <property type="entry name" value="Znf_C2H2_type"/>
</dbReference>
<dbReference type="Gene3D" id="1.20.120.1080">
    <property type="match status" value="1"/>
</dbReference>
<evidence type="ECO:0000256" key="4">
    <source>
        <dbReference type="ARBA" id="ARBA00013352"/>
    </source>
</evidence>
<dbReference type="RefSeq" id="XP_017772489.1">
    <property type="nucleotide sequence ID" value="XM_017917000.1"/>
</dbReference>
<evidence type="ECO:0000256" key="15">
    <source>
        <dbReference type="ARBA" id="ARBA00047984"/>
    </source>
</evidence>
<evidence type="ECO:0000256" key="5">
    <source>
        <dbReference type="ARBA" id="ARBA00022473"/>
    </source>
</evidence>
<keyword evidence="6" id="KW-0963">Cytoplasm</keyword>
<keyword evidence="13" id="KW-0943">RNA-mediated gene silencing</keyword>
<proteinExistence type="inferred from homology"/>
<accession>A0ABM1MD39</accession>
<keyword evidence="11" id="KW-0067">ATP-binding</keyword>
<evidence type="ECO:0000256" key="6">
    <source>
        <dbReference type="ARBA" id="ARBA00022490"/>
    </source>
</evidence>
<evidence type="ECO:0000259" key="18">
    <source>
        <dbReference type="PROSITE" id="PS51194"/>
    </source>
</evidence>
<feature type="domain" description="Helicase ATP-binding" evidence="17">
    <location>
        <begin position="132"/>
        <end position="298"/>
    </location>
</feature>
<dbReference type="SMART" id="SM00490">
    <property type="entry name" value="HELICc"/>
    <property type="match status" value="1"/>
</dbReference>